<keyword evidence="2" id="KW-1185">Reference proteome</keyword>
<evidence type="ECO:0008006" key="3">
    <source>
        <dbReference type="Google" id="ProtNLM"/>
    </source>
</evidence>
<evidence type="ECO:0000313" key="1">
    <source>
        <dbReference type="EMBL" id="MBG0566297.1"/>
    </source>
</evidence>
<reference evidence="1" key="1">
    <citation type="submission" date="2020-11" db="EMBL/GenBank/DDBJ databases">
        <title>Isolation and identification of active actinomycetes.</title>
        <authorList>
            <person name="Sun X."/>
        </authorList>
    </citation>
    <scope>NUCLEOTIDE SEQUENCE</scope>
    <source>
        <strain evidence="1">NEAU-A11</strain>
    </source>
</reference>
<dbReference type="Proteomes" id="UP000598146">
    <property type="component" value="Unassembled WGS sequence"/>
</dbReference>
<gene>
    <name evidence="1" type="ORF">I4J89_33100</name>
</gene>
<protein>
    <recommendedName>
        <fullName evidence="3">Flavin reductase</fullName>
    </recommendedName>
</protein>
<sequence>MLQPRTEHRYVRPSWNCLRCGDPWPCARARADLVEQFDPADIPLTAYLSAALFEALNDHVVRSLPVPSDLHDRILGWVRDHQP</sequence>
<accession>A0A931CE42</accession>
<name>A0A931CE42_9ACTN</name>
<dbReference type="AlphaFoldDB" id="A0A931CE42"/>
<comment type="caution">
    <text evidence="1">The sequence shown here is derived from an EMBL/GenBank/DDBJ whole genome shotgun (WGS) entry which is preliminary data.</text>
</comment>
<proteinExistence type="predicted"/>
<evidence type="ECO:0000313" key="2">
    <source>
        <dbReference type="Proteomes" id="UP000598146"/>
    </source>
</evidence>
<organism evidence="1 2">
    <name type="scientific">Actinoplanes aureus</name>
    <dbReference type="NCBI Taxonomy" id="2792083"/>
    <lineage>
        <taxon>Bacteria</taxon>
        <taxon>Bacillati</taxon>
        <taxon>Actinomycetota</taxon>
        <taxon>Actinomycetes</taxon>
        <taxon>Micromonosporales</taxon>
        <taxon>Micromonosporaceae</taxon>
        <taxon>Actinoplanes</taxon>
    </lineage>
</organism>
<dbReference type="EMBL" id="JADQTO010000019">
    <property type="protein sequence ID" value="MBG0566297.1"/>
    <property type="molecule type" value="Genomic_DNA"/>
</dbReference>